<comment type="caution">
    <text evidence="2">The sequence shown here is derived from an EMBL/GenBank/DDBJ whole genome shotgun (WGS) entry which is preliminary data.</text>
</comment>
<feature type="transmembrane region" description="Helical" evidence="1">
    <location>
        <begin position="130"/>
        <end position="153"/>
    </location>
</feature>
<reference evidence="2 3" key="1">
    <citation type="journal article" date="2015" name="Sci. Rep.">
        <title>Chromosome-level genome map provides insights into diverse defense mechanisms in the medicinal fungus Ganoderma sinense.</title>
        <authorList>
            <person name="Zhu Y."/>
            <person name="Xu J."/>
            <person name="Sun C."/>
            <person name="Zhou S."/>
            <person name="Xu H."/>
            <person name="Nelson D.R."/>
            <person name="Qian J."/>
            <person name="Song J."/>
            <person name="Luo H."/>
            <person name="Xiang L."/>
            <person name="Li Y."/>
            <person name="Xu Z."/>
            <person name="Ji A."/>
            <person name="Wang L."/>
            <person name="Lu S."/>
            <person name="Hayward A."/>
            <person name="Sun W."/>
            <person name="Li X."/>
            <person name="Schwartz D.C."/>
            <person name="Wang Y."/>
            <person name="Chen S."/>
        </authorList>
    </citation>
    <scope>NUCLEOTIDE SEQUENCE [LARGE SCALE GENOMIC DNA]</scope>
    <source>
        <strain evidence="2 3">ZZ0214-1</strain>
    </source>
</reference>
<feature type="transmembrane region" description="Helical" evidence="1">
    <location>
        <begin position="49"/>
        <end position="74"/>
    </location>
</feature>
<keyword evidence="1" id="KW-1133">Transmembrane helix</keyword>
<keyword evidence="1" id="KW-0812">Transmembrane</keyword>
<feature type="transmembrane region" description="Helical" evidence="1">
    <location>
        <begin position="173"/>
        <end position="195"/>
    </location>
</feature>
<feature type="transmembrane region" description="Helical" evidence="1">
    <location>
        <begin position="246"/>
        <end position="267"/>
    </location>
</feature>
<feature type="transmembrane region" description="Helical" evidence="1">
    <location>
        <begin position="12"/>
        <end position="37"/>
    </location>
</feature>
<dbReference type="EMBL" id="AYKW01000014">
    <property type="protein sequence ID" value="PIL30565.1"/>
    <property type="molecule type" value="Genomic_DNA"/>
</dbReference>
<organism evidence="2 3">
    <name type="scientific">Ganoderma sinense ZZ0214-1</name>
    <dbReference type="NCBI Taxonomy" id="1077348"/>
    <lineage>
        <taxon>Eukaryota</taxon>
        <taxon>Fungi</taxon>
        <taxon>Dikarya</taxon>
        <taxon>Basidiomycota</taxon>
        <taxon>Agaricomycotina</taxon>
        <taxon>Agaricomycetes</taxon>
        <taxon>Polyporales</taxon>
        <taxon>Polyporaceae</taxon>
        <taxon>Ganoderma</taxon>
    </lineage>
</organism>
<proteinExistence type="predicted"/>
<evidence type="ECO:0000256" key="1">
    <source>
        <dbReference type="SAM" id="Phobius"/>
    </source>
</evidence>
<evidence type="ECO:0000313" key="3">
    <source>
        <dbReference type="Proteomes" id="UP000230002"/>
    </source>
</evidence>
<dbReference type="OrthoDB" id="3357408at2759"/>
<feature type="transmembrane region" description="Helical" evidence="1">
    <location>
        <begin position="207"/>
        <end position="234"/>
    </location>
</feature>
<gene>
    <name evidence="2" type="ORF">GSI_07265</name>
</gene>
<evidence type="ECO:0000313" key="2">
    <source>
        <dbReference type="EMBL" id="PIL30565.1"/>
    </source>
</evidence>
<keyword evidence="3" id="KW-1185">Reference proteome</keyword>
<protein>
    <submittedName>
        <fullName evidence="2">Uncharacterized protein</fullName>
    </submittedName>
</protein>
<keyword evidence="1" id="KW-0472">Membrane</keyword>
<accession>A0A2G8S9W8</accession>
<dbReference type="Proteomes" id="UP000230002">
    <property type="component" value="Unassembled WGS sequence"/>
</dbReference>
<name>A0A2G8S9W8_9APHY</name>
<sequence length="335" mass="37106">MAAEGIPLDRAYLVAIWLETLFYGINLCLFASYLYITRFRQVPREVSPLIFWVACLMFAFSTVHVSLGFARLIWGFIDYRDEPGGPAAFFSDVSQPPNVAKVTIHTINSILGDSIVVWRCYHVWTGEWRVCVLPVLLIIGSAICGFGQAYIFATAKTTHSAFATTLARWNGSLFSLSLVTNVVVTGLIAVRLWYITRETGGVKKYRFFRAFLLIIESAMIYSTALLIEIILYFSGNNAFYIVYDPIAQLTGIVPTTIIIVAALGLTYRNDSTAHPTTNETTIQFSHIHTRASRPWASTATDTEIADDVGLPKGFKAKAADVEACSSAVPWQKNAS</sequence>
<dbReference type="AlphaFoldDB" id="A0A2G8S9W8"/>